<dbReference type="Proteomes" id="UP001302321">
    <property type="component" value="Unassembled WGS sequence"/>
</dbReference>
<feature type="transmembrane region" description="Helical" evidence="5">
    <location>
        <begin position="242"/>
        <end position="263"/>
    </location>
</feature>
<accession>A0AAN7A8M3</accession>
<proteinExistence type="predicted"/>
<gene>
    <name evidence="6" type="ORF">QBC36DRAFT_235056</name>
</gene>
<keyword evidence="3 5" id="KW-1133">Transmembrane helix</keyword>
<organism evidence="6 7">
    <name type="scientific">Triangularia setosa</name>
    <dbReference type="NCBI Taxonomy" id="2587417"/>
    <lineage>
        <taxon>Eukaryota</taxon>
        <taxon>Fungi</taxon>
        <taxon>Dikarya</taxon>
        <taxon>Ascomycota</taxon>
        <taxon>Pezizomycotina</taxon>
        <taxon>Sordariomycetes</taxon>
        <taxon>Sordariomycetidae</taxon>
        <taxon>Sordariales</taxon>
        <taxon>Podosporaceae</taxon>
        <taxon>Triangularia</taxon>
    </lineage>
</organism>
<comment type="subcellular location">
    <subcellularLocation>
        <location evidence="1">Membrane</location>
        <topology evidence="1">Multi-pass membrane protein</topology>
    </subcellularLocation>
</comment>
<reference evidence="6" key="1">
    <citation type="journal article" date="2023" name="Mol. Phylogenet. Evol.">
        <title>Genome-scale phylogeny and comparative genomics of the fungal order Sordariales.</title>
        <authorList>
            <person name="Hensen N."/>
            <person name="Bonometti L."/>
            <person name="Westerberg I."/>
            <person name="Brannstrom I.O."/>
            <person name="Guillou S."/>
            <person name="Cros-Aarteil S."/>
            <person name="Calhoun S."/>
            <person name="Haridas S."/>
            <person name="Kuo A."/>
            <person name="Mondo S."/>
            <person name="Pangilinan J."/>
            <person name="Riley R."/>
            <person name="LaButti K."/>
            <person name="Andreopoulos B."/>
            <person name="Lipzen A."/>
            <person name="Chen C."/>
            <person name="Yan M."/>
            <person name="Daum C."/>
            <person name="Ng V."/>
            <person name="Clum A."/>
            <person name="Steindorff A."/>
            <person name="Ohm R.A."/>
            <person name="Martin F."/>
            <person name="Silar P."/>
            <person name="Natvig D.O."/>
            <person name="Lalanne C."/>
            <person name="Gautier V."/>
            <person name="Ament-Velasquez S.L."/>
            <person name="Kruys A."/>
            <person name="Hutchinson M.I."/>
            <person name="Powell A.J."/>
            <person name="Barry K."/>
            <person name="Miller A.N."/>
            <person name="Grigoriev I.V."/>
            <person name="Debuchy R."/>
            <person name="Gladieux P."/>
            <person name="Hiltunen Thoren M."/>
            <person name="Johannesson H."/>
        </authorList>
    </citation>
    <scope>NUCLEOTIDE SEQUENCE</scope>
    <source>
        <strain evidence="6">CBS 892.96</strain>
    </source>
</reference>
<dbReference type="AlphaFoldDB" id="A0AAN7A8M3"/>
<feature type="transmembrane region" description="Helical" evidence="5">
    <location>
        <begin position="81"/>
        <end position="102"/>
    </location>
</feature>
<feature type="transmembrane region" description="Helical" evidence="5">
    <location>
        <begin position="314"/>
        <end position="336"/>
    </location>
</feature>
<dbReference type="PANTHER" id="PTHR30249:SF0">
    <property type="entry name" value="PLASTIDAL GLYCOLATE_GLYCERATE TRANSLOCATOR 1, CHLOROPLASTIC"/>
    <property type="match status" value="1"/>
</dbReference>
<feature type="transmembrane region" description="Helical" evidence="5">
    <location>
        <begin position="123"/>
        <end position="140"/>
    </location>
</feature>
<feature type="transmembrane region" description="Helical" evidence="5">
    <location>
        <begin position="398"/>
        <end position="417"/>
    </location>
</feature>
<feature type="transmembrane region" description="Helical" evidence="5">
    <location>
        <begin position="49"/>
        <end position="69"/>
    </location>
</feature>
<evidence type="ECO:0000313" key="6">
    <source>
        <dbReference type="EMBL" id="KAK4178148.1"/>
    </source>
</evidence>
<evidence type="ECO:0000256" key="2">
    <source>
        <dbReference type="ARBA" id="ARBA00022692"/>
    </source>
</evidence>
<keyword evidence="7" id="KW-1185">Reference proteome</keyword>
<feature type="transmembrane region" description="Helical" evidence="5">
    <location>
        <begin position="462"/>
        <end position="482"/>
    </location>
</feature>
<name>A0AAN7A8M3_9PEZI</name>
<keyword evidence="2 5" id="KW-0812">Transmembrane</keyword>
<feature type="transmembrane region" description="Helical" evidence="5">
    <location>
        <begin position="283"/>
        <end position="302"/>
    </location>
</feature>
<sequence>MASQATVPSPSTSTSTVMATDSVKRLLVSPPPSSNTVSPRPYQELLSRVCDGGIAVGIAIVAQLLMAGIQRVLNVNDKVEFPPSVVAMAAIFGLFCACGCIFPGTEDFYRNRLKRPADLLNRHMSIGFTIPFLMICNGSLKDVWVIGPIIGCFALTGLFNTILSYVLALPLQCLMVRWDSGNWSSSDIEKGTPLAEQQQRPNSKLRLPVKSVCDSMHTEDFALGVTPPQSPTPELEAAPTQLVSYFTTLGIWVLANPMLLLAWTLTITVGLPLRLRLSLDTPLSTLLLFALWLSTLAIQSALKTSPYLRPFLRTLLSGLFNAVLWTSLFMAAYLLLDGHLSSRSLQQMLSTLKTDNPLSTSLLKNFGIPMTAGDVALSILNAGLVSWGLKLYEYRLQLLSRAGLTVFTVSSLVALGNVSCGPLLAHTIGVAPASRALAFAARSVTLALGNPVLDTLSADKSLNAAMVVISGVVFQMGLGFGFGRCLERYLVNIGLPPGGRDDSAQDAETRGENDPRTVAAGVTVGINAAAMGTAYLYETKSEAAPYSALSMMALGIMTVVFSTIGPLVTWVLESVAGAA</sequence>
<dbReference type="PANTHER" id="PTHR30249">
    <property type="entry name" value="PUTATIVE SEROTONIN TRANSPORTER"/>
    <property type="match status" value="1"/>
</dbReference>
<evidence type="ECO:0000256" key="5">
    <source>
        <dbReference type="SAM" id="Phobius"/>
    </source>
</evidence>
<protein>
    <recommendedName>
        <fullName evidence="8">LrgB-like protein</fullName>
    </recommendedName>
</protein>
<keyword evidence="4 5" id="KW-0472">Membrane</keyword>
<evidence type="ECO:0000256" key="1">
    <source>
        <dbReference type="ARBA" id="ARBA00004141"/>
    </source>
</evidence>
<feature type="transmembrane region" description="Helical" evidence="5">
    <location>
        <begin position="518"/>
        <end position="537"/>
    </location>
</feature>
<feature type="transmembrane region" description="Helical" evidence="5">
    <location>
        <begin position="549"/>
        <end position="572"/>
    </location>
</feature>
<comment type="caution">
    <text evidence="6">The sequence shown here is derived from an EMBL/GenBank/DDBJ whole genome shotgun (WGS) entry which is preliminary data.</text>
</comment>
<evidence type="ECO:0000256" key="4">
    <source>
        <dbReference type="ARBA" id="ARBA00023136"/>
    </source>
</evidence>
<dbReference type="Pfam" id="PF04172">
    <property type="entry name" value="LrgB"/>
    <property type="match status" value="2"/>
</dbReference>
<dbReference type="InterPro" id="IPR007300">
    <property type="entry name" value="CidB/LrgB"/>
</dbReference>
<feature type="transmembrane region" description="Helical" evidence="5">
    <location>
        <begin position="366"/>
        <end position="386"/>
    </location>
</feature>
<reference evidence="6" key="2">
    <citation type="submission" date="2023-05" db="EMBL/GenBank/DDBJ databases">
        <authorList>
            <consortium name="Lawrence Berkeley National Laboratory"/>
            <person name="Steindorff A."/>
            <person name="Hensen N."/>
            <person name="Bonometti L."/>
            <person name="Westerberg I."/>
            <person name="Brannstrom I.O."/>
            <person name="Guillou S."/>
            <person name="Cros-Aarteil S."/>
            <person name="Calhoun S."/>
            <person name="Haridas S."/>
            <person name="Kuo A."/>
            <person name="Mondo S."/>
            <person name="Pangilinan J."/>
            <person name="Riley R."/>
            <person name="Labutti K."/>
            <person name="Andreopoulos B."/>
            <person name="Lipzen A."/>
            <person name="Chen C."/>
            <person name="Yanf M."/>
            <person name="Daum C."/>
            <person name="Ng V."/>
            <person name="Clum A."/>
            <person name="Ohm R."/>
            <person name="Martin F."/>
            <person name="Silar P."/>
            <person name="Natvig D."/>
            <person name="Lalanne C."/>
            <person name="Gautier V."/>
            <person name="Ament-Velasquez S.L."/>
            <person name="Kruys A."/>
            <person name="Hutchinson M.I."/>
            <person name="Powell A.J."/>
            <person name="Barry K."/>
            <person name="Miller A.N."/>
            <person name="Grigoriev I.V."/>
            <person name="Debuchy R."/>
            <person name="Gladieux P."/>
            <person name="Thoren M.H."/>
            <person name="Johannesson H."/>
        </authorList>
    </citation>
    <scope>NUCLEOTIDE SEQUENCE</scope>
    <source>
        <strain evidence="6">CBS 892.96</strain>
    </source>
</reference>
<evidence type="ECO:0008006" key="8">
    <source>
        <dbReference type="Google" id="ProtNLM"/>
    </source>
</evidence>
<evidence type="ECO:0000256" key="3">
    <source>
        <dbReference type="ARBA" id="ARBA00022989"/>
    </source>
</evidence>
<dbReference type="EMBL" id="MU866146">
    <property type="protein sequence ID" value="KAK4178148.1"/>
    <property type="molecule type" value="Genomic_DNA"/>
</dbReference>
<dbReference type="GO" id="GO:0016020">
    <property type="term" value="C:membrane"/>
    <property type="evidence" value="ECO:0007669"/>
    <property type="project" value="UniProtKB-SubCell"/>
</dbReference>
<evidence type="ECO:0000313" key="7">
    <source>
        <dbReference type="Proteomes" id="UP001302321"/>
    </source>
</evidence>
<feature type="transmembrane region" description="Helical" evidence="5">
    <location>
        <begin position="146"/>
        <end position="168"/>
    </location>
</feature>